<sequence length="241" mass="26774">MSPEMKSAGKKNELFQMFMGNGCDEQKYLMAVRKCLAHEKSTIDTLSTMKVREMRTAGYSEESIQRIVALNEKNNWWRADELLPDVKEERRYVVDAGSEMQNIVKTSQTMEVSGKAQISREQAEDLTTAGLLSGDVPGSLFEGSLADYLGAAASSAGGPPEGKTDEEKQQEKEAKEKARAQRLAARSPLEKAQDLMEEVSQKSAEADRYALRCEGIPRAKPTKDALEKFAVEMKQQYKGPP</sequence>
<accession>A0ABN9RD74</accession>
<feature type="compositionally biased region" description="Basic and acidic residues" evidence="1">
    <location>
        <begin position="162"/>
        <end position="179"/>
    </location>
</feature>
<evidence type="ECO:0000256" key="1">
    <source>
        <dbReference type="SAM" id="MobiDB-lite"/>
    </source>
</evidence>
<evidence type="ECO:0000313" key="3">
    <source>
        <dbReference type="Proteomes" id="UP001189429"/>
    </source>
</evidence>
<gene>
    <name evidence="2" type="ORF">PCOR1329_LOCUS19690</name>
</gene>
<evidence type="ECO:0000313" key="2">
    <source>
        <dbReference type="EMBL" id="CAK0816933.1"/>
    </source>
</evidence>
<dbReference type="EMBL" id="CAUYUJ010006314">
    <property type="protein sequence ID" value="CAK0816933.1"/>
    <property type="molecule type" value="Genomic_DNA"/>
</dbReference>
<proteinExistence type="predicted"/>
<reference evidence="2" key="1">
    <citation type="submission" date="2023-10" db="EMBL/GenBank/DDBJ databases">
        <authorList>
            <person name="Chen Y."/>
            <person name="Shah S."/>
            <person name="Dougan E. K."/>
            <person name="Thang M."/>
            <person name="Chan C."/>
        </authorList>
    </citation>
    <scope>NUCLEOTIDE SEQUENCE [LARGE SCALE GENOMIC DNA]</scope>
</reference>
<comment type="caution">
    <text evidence="2">The sequence shown here is derived from an EMBL/GenBank/DDBJ whole genome shotgun (WGS) entry which is preliminary data.</text>
</comment>
<organism evidence="2 3">
    <name type="scientific">Prorocentrum cordatum</name>
    <dbReference type="NCBI Taxonomy" id="2364126"/>
    <lineage>
        <taxon>Eukaryota</taxon>
        <taxon>Sar</taxon>
        <taxon>Alveolata</taxon>
        <taxon>Dinophyceae</taxon>
        <taxon>Prorocentrales</taxon>
        <taxon>Prorocentraceae</taxon>
        <taxon>Prorocentrum</taxon>
    </lineage>
</organism>
<feature type="non-terminal residue" evidence="2">
    <location>
        <position position="241"/>
    </location>
</feature>
<dbReference type="Proteomes" id="UP001189429">
    <property type="component" value="Unassembled WGS sequence"/>
</dbReference>
<name>A0ABN9RD74_9DINO</name>
<feature type="region of interest" description="Disordered" evidence="1">
    <location>
        <begin position="151"/>
        <end position="205"/>
    </location>
</feature>
<protein>
    <submittedName>
        <fullName evidence="2">Uncharacterized protein</fullName>
    </submittedName>
</protein>
<keyword evidence="3" id="KW-1185">Reference proteome</keyword>